<dbReference type="GO" id="GO:0003677">
    <property type="term" value="F:DNA binding"/>
    <property type="evidence" value="ECO:0007669"/>
    <property type="project" value="UniProtKB-KW"/>
</dbReference>
<proteinExistence type="predicted"/>
<dbReference type="Proteomes" id="UP001652395">
    <property type="component" value="Unassembled WGS sequence"/>
</dbReference>
<keyword evidence="1" id="KW-0238">DNA-binding</keyword>
<evidence type="ECO:0000313" key="2">
    <source>
        <dbReference type="Proteomes" id="UP001652395"/>
    </source>
</evidence>
<accession>A0ABT2UW30</accession>
<comment type="caution">
    <text evidence="1">The sequence shown here is derived from an EMBL/GenBank/DDBJ whole genome shotgun (WGS) entry which is preliminary data.</text>
</comment>
<name>A0ABT2UW30_9FIRM</name>
<keyword evidence="2" id="KW-1185">Reference proteome</keyword>
<dbReference type="Gene3D" id="6.10.200.10">
    <property type="entry name" value="Regulatory phage protein Cox"/>
    <property type="match status" value="1"/>
</dbReference>
<evidence type="ECO:0000313" key="1">
    <source>
        <dbReference type="EMBL" id="MCU6798858.1"/>
    </source>
</evidence>
<dbReference type="InterPro" id="IPR038147">
    <property type="entry name" value="Cox_sf"/>
</dbReference>
<protein>
    <submittedName>
        <fullName evidence="1">DNA-binding protein</fullName>
    </submittedName>
</protein>
<organism evidence="1 2">
    <name type="scientific">Alitiscatomonas aceti</name>
    <dbReference type="NCBI Taxonomy" id="2981724"/>
    <lineage>
        <taxon>Bacteria</taxon>
        <taxon>Bacillati</taxon>
        <taxon>Bacillota</taxon>
        <taxon>Clostridia</taxon>
        <taxon>Lachnospirales</taxon>
        <taxon>Lachnospiraceae</taxon>
        <taxon>Alitiscatomonas</taxon>
    </lineage>
</organism>
<dbReference type="RefSeq" id="WP_158357607.1">
    <property type="nucleotide sequence ID" value="NZ_JAOQJF010000004.1"/>
</dbReference>
<sequence>MKEKETLSERVSVNEAARILGMSPTSVRFQMKKKTLPIGRAVPPEKNGSTRWAFYIYRRMLNQVIGKEEDERI</sequence>
<reference evidence="1 2" key="1">
    <citation type="journal article" date="2021" name="ISME Commun">
        <title>Automated analysis of genomic sequences facilitates high-throughput and comprehensive description of bacteria.</title>
        <authorList>
            <person name="Hitch T.C.A."/>
        </authorList>
    </citation>
    <scope>NUCLEOTIDE SEQUENCE [LARGE SCALE GENOMIC DNA]</scope>
    <source>
        <strain evidence="2">f_CCE</strain>
    </source>
</reference>
<gene>
    <name evidence="1" type="ORF">OCV69_02730</name>
</gene>
<dbReference type="EMBL" id="JAOQJF010000004">
    <property type="protein sequence ID" value="MCU6798858.1"/>
    <property type="molecule type" value="Genomic_DNA"/>
</dbReference>